<dbReference type="GO" id="GO:0005506">
    <property type="term" value="F:iron ion binding"/>
    <property type="evidence" value="ECO:0007669"/>
    <property type="project" value="InterPro"/>
</dbReference>
<protein>
    <submittedName>
        <fullName evidence="8">Cytochrome p450 94a1</fullName>
    </submittedName>
</protein>
<comment type="caution">
    <text evidence="8">The sequence shown here is derived from an EMBL/GenBank/DDBJ whole genome shotgun (WGS) entry which is preliminary data.</text>
</comment>
<dbReference type="Proteomes" id="UP000237347">
    <property type="component" value="Unassembled WGS sequence"/>
</dbReference>
<sequence length="88" mass="9877">MKIESEILKEIKEKSEEPVYDEVKDMVYTHASLSESMRLYPPVPLDSKEAVNKDVLPGGTVVKKGIRVTYFPYAMGRLEIYVVGIGLG</sequence>
<name>A0AAW0KV30_QUESU</name>
<keyword evidence="4" id="KW-0479">Metal-binding</keyword>
<evidence type="ECO:0000313" key="8">
    <source>
        <dbReference type="EMBL" id="KAK7842539.1"/>
    </source>
</evidence>
<keyword evidence="9" id="KW-1185">Reference proteome</keyword>
<comment type="cofactor">
    <cofactor evidence="1">
        <name>heme</name>
        <dbReference type="ChEBI" id="CHEBI:30413"/>
    </cofactor>
</comment>
<keyword evidence="5" id="KW-0560">Oxidoreductase</keyword>
<dbReference type="GO" id="GO:0016705">
    <property type="term" value="F:oxidoreductase activity, acting on paired donors, with incorporation or reduction of molecular oxygen"/>
    <property type="evidence" value="ECO:0007669"/>
    <property type="project" value="InterPro"/>
</dbReference>
<comment type="similarity">
    <text evidence="2">Belongs to the cytochrome P450 family.</text>
</comment>
<evidence type="ECO:0000256" key="4">
    <source>
        <dbReference type="ARBA" id="ARBA00022723"/>
    </source>
</evidence>
<evidence type="ECO:0000313" key="9">
    <source>
        <dbReference type="Proteomes" id="UP000237347"/>
    </source>
</evidence>
<dbReference type="SUPFAM" id="SSF48264">
    <property type="entry name" value="Cytochrome P450"/>
    <property type="match status" value="1"/>
</dbReference>
<dbReference type="GO" id="GO:0004497">
    <property type="term" value="F:monooxygenase activity"/>
    <property type="evidence" value="ECO:0007669"/>
    <property type="project" value="UniProtKB-KW"/>
</dbReference>
<keyword evidence="6" id="KW-0408">Iron</keyword>
<evidence type="ECO:0000256" key="5">
    <source>
        <dbReference type="ARBA" id="ARBA00023002"/>
    </source>
</evidence>
<dbReference type="Gene3D" id="1.10.630.10">
    <property type="entry name" value="Cytochrome P450"/>
    <property type="match status" value="1"/>
</dbReference>
<dbReference type="Gramene" id="rna-CFP56_00048">
    <property type="protein sequence ID" value="cds-POE50587.1"/>
    <property type="gene ID" value="gene-CFP56_00048"/>
</dbReference>
<proteinExistence type="inferred from homology"/>
<reference evidence="8 9" key="1">
    <citation type="journal article" date="2018" name="Sci. Data">
        <title>The draft genome sequence of cork oak.</title>
        <authorList>
            <person name="Ramos A.M."/>
            <person name="Usie A."/>
            <person name="Barbosa P."/>
            <person name="Barros P.M."/>
            <person name="Capote T."/>
            <person name="Chaves I."/>
            <person name="Simoes F."/>
            <person name="Abreu I."/>
            <person name="Carrasquinho I."/>
            <person name="Faro C."/>
            <person name="Guimaraes J.B."/>
            <person name="Mendonca D."/>
            <person name="Nobrega F."/>
            <person name="Rodrigues L."/>
            <person name="Saibo N.J.M."/>
            <person name="Varela M.C."/>
            <person name="Egas C."/>
            <person name="Matos J."/>
            <person name="Miguel C.M."/>
            <person name="Oliveira M.M."/>
            <person name="Ricardo C.P."/>
            <person name="Goncalves S."/>
        </authorList>
    </citation>
    <scope>NUCLEOTIDE SEQUENCE [LARGE SCALE GENOMIC DNA]</scope>
    <source>
        <strain evidence="9">cv. HL8</strain>
    </source>
</reference>
<evidence type="ECO:0000256" key="3">
    <source>
        <dbReference type="ARBA" id="ARBA00022617"/>
    </source>
</evidence>
<dbReference type="AlphaFoldDB" id="A0AAW0KV30"/>
<gene>
    <name evidence="8" type="primary">CYP94A1_6</name>
    <name evidence="8" type="ORF">CFP56_013681</name>
</gene>
<evidence type="ECO:0000256" key="7">
    <source>
        <dbReference type="ARBA" id="ARBA00023033"/>
    </source>
</evidence>
<evidence type="ECO:0000256" key="6">
    <source>
        <dbReference type="ARBA" id="ARBA00023004"/>
    </source>
</evidence>
<dbReference type="PANTHER" id="PTHR24296">
    <property type="entry name" value="CYTOCHROME P450"/>
    <property type="match status" value="1"/>
</dbReference>
<dbReference type="InterPro" id="IPR036396">
    <property type="entry name" value="Cyt_P450_sf"/>
</dbReference>
<accession>A0AAW0KV30</accession>
<dbReference type="EMBL" id="PKMF04000219">
    <property type="protein sequence ID" value="KAK7842539.1"/>
    <property type="molecule type" value="Genomic_DNA"/>
</dbReference>
<dbReference type="InterPro" id="IPR001128">
    <property type="entry name" value="Cyt_P450"/>
</dbReference>
<keyword evidence="3" id="KW-0349">Heme</keyword>
<keyword evidence="7" id="KW-0503">Monooxygenase</keyword>
<evidence type="ECO:0000256" key="1">
    <source>
        <dbReference type="ARBA" id="ARBA00001971"/>
    </source>
</evidence>
<evidence type="ECO:0000256" key="2">
    <source>
        <dbReference type="ARBA" id="ARBA00010617"/>
    </source>
</evidence>
<organism evidence="8 9">
    <name type="scientific">Quercus suber</name>
    <name type="common">Cork oak</name>
    <dbReference type="NCBI Taxonomy" id="58331"/>
    <lineage>
        <taxon>Eukaryota</taxon>
        <taxon>Viridiplantae</taxon>
        <taxon>Streptophyta</taxon>
        <taxon>Embryophyta</taxon>
        <taxon>Tracheophyta</taxon>
        <taxon>Spermatophyta</taxon>
        <taxon>Magnoliopsida</taxon>
        <taxon>eudicotyledons</taxon>
        <taxon>Gunneridae</taxon>
        <taxon>Pentapetalae</taxon>
        <taxon>rosids</taxon>
        <taxon>fabids</taxon>
        <taxon>Fagales</taxon>
        <taxon>Fagaceae</taxon>
        <taxon>Quercus</taxon>
    </lineage>
</organism>
<dbReference type="Pfam" id="PF00067">
    <property type="entry name" value="p450"/>
    <property type="match status" value="1"/>
</dbReference>
<dbReference type="GO" id="GO:0020037">
    <property type="term" value="F:heme binding"/>
    <property type="evidence" value="ECO:0007669"/>
    <property type="project" value="InterPro"/>
</dbReference>